<dbReference type="Proteomes" id="UP000054477">
    <property type="component" value="Unassembled WGS sequence"/>
</dbReference>
<sequence>MNFDLFTGWVLAHFCSFPYFSLHTRLLTRAHDTTLCRLLELAHLLLQDAVLVVNTYLLQGTPKYFVPCLKSNLTFTDTMPHPSLARTFLKCVGESMFTLTIKMHRGTRERRHWQRPRGKLKWLGGTIDQVTART</sequence>
<dbReference type="AlphaFoldDB" id="A0A0C9XCH6"/>
<dbReference type="HOGENOM" id="CLU_1896566_0_0_1"/>
<accession>A0A0C9XCH6</accession>
<evidence type="ECO:0000313" key="2">
    <source>
        <dbReference type="Proteomes" id="UP000054477"/>
    </source>
</evidence>
<organism evidence="1 2">
    <name type="scientific">Laccaria amethystina LaAM-08-1</name>
    <dbReference type="NCBI Taxonomy" id="1095629"/>
    <lineage>
        <taxon>Eukaryota</taxon>
        <taxon>Fungi</taxon>
        <taxon>Dikarya</taxon>
        <taxon>Basidiomycota</taxon>
        <taxon>Agaricomycotina</taxon>
        <taxon>Agaricomycetes</taxon>
        <taxon>Agaricomycetidae</taxon>
        <taxon>Agaricales</taxon>
        <taxon>Agaricineae</taxon>
        <taxon>Hydnangiaceae</taxon>
        <taxon>Laccaria</taxon>
    </lineage>
</organism>
<gene>
    <name evidence="1" type="ORF">K443DRAFT_515727</name>
</gene>
<protein>
    <submittedName>
        <fullName evidence="1">Uncharacterized protein</fullName>
    </submittedName>
</protein>
<reference evidence="2" key="2">
    <citation type="submission" date="2015-01" db="EMBL/GenBank/DDBJ databases">
        <title>Evolutionary Origins and Diversification of the Mycorrhizal Mutualists.</title>
        <authorList>
            <consortium name="DOE Joint Genome Institute"/>
            <consortium name="Mycorrhizal Genomics Consortium"/>
            <person name="Kohler A."/>
            <person name="Kuo A."/>
            <person name="Nagy L.G."/>
            <person name="Floudas D."/>
            <person name="Copeland A."/>
            <person name="Barry K.W."/>
            <person name="Cichocki N."/>
            <person name="Veneault-Fourrey C."/>
            <person name="LaButti K."/>
            <person name="Lindquist E.A."/>
            <person name="Lipzen A."/>
            <person name="Lundell T."/>
            <person name="Morin E."/>
            <person name="Murat C."/>
            <person name="Riley R."/>
            <person name="Ohm R."/>
            <person name="Sun H."/>
            <person name="Tunlid A."/>
            <person name="Henrissat B."/>
            <person name="Grigoriev I.V."/>
            <person name="Hibbett D.S."/>
            <person name="Martin F."/>
        </authorList>
    </citation>
    <scope>NUCLEOTIDE SEQUENCE [LARGE SCALE GENOMIC DNA]</scope>
    <source>
        <strain evidence="2">LaAM-08-1</strain>
    </source>
</reference>
<proteinExistence type="predicted"/>
<keyword evidence="2" id="KW-1185">Reference proteome</keyword>
<evidence type="ECO:0000313" key="1">
    <source>
        <dbReference type="EMBL" id="KIK02546.1"/>
    </source>
</evidence>
<name>A0A0C9XCH6_9AGAR</name>
<reference evidence="1 2" key="1">
    <citation type="submission" date="2014-04" db="EMBL/GenBank/DDBJ databases">
        <authorList>
            <consortium name="DOE Joint Genome Institute"/>
            <person name="Kuo A."/>
            <person name="Kohler A."/>
            <person name="Nagy L.G."/>
            <person name="Floudas D."/>
            <person name="Copeland A."/>
            <person name="Barry K.W."/>
            <person name="Cichocki N."/>
            <person name="Veneault-Fourrey C."/>
            <person name="LaButti K."/>
            <person name="Lindquist E.A."/>
            <person name="Lipzen A."/>
            <person name="Lundell T."/>
            <person name="Morin E."/>
            <person name="Murat C."/>
            <person name="Sun H."/>
            <person name="Tunlid A."/>
            <person name="Henrissat B."/>
            <person name="Grigoriev I.V."/>
            <person name="Hibbett D.S."/>
            <person name="Martin F."/>
            <person name="Nordberg H.P."/>
            <person name="Cantor M.N."/>
            <person name="Hua S.X."/>
        </authorList>
    </citation>
    <scope>NUCLEOTIDE SEQUENCE [LARGE SCALE GENOMIC DNA]</scope>
    <source>
        <strain evidence="1 2">LaAM-08-1</strain>
    </source>
</reference>
<dbReference type="EMBL" id="KN838591">
    <property type="protein sequence ID" value="KIK02546.1"/>
    <property type="molecule type" value="Genomic_DNA"/>
</dbReference>